<accession>A0A3P7REV9</accession>
<evidence type="ECO:0000313" key="1">
    <source>
        <dbReference type="EMBL" id="VDN39259.1"/>
    </source>
</evidence>
<dbReference type="EMBL" id="UYRU01094940">
    <property type="protein sequence ID" value="VDN39259.1"/>
    <property type="molecule type" value="Genomic_DNA"/>
</dbReference>
<dbReference type="AlphaFoldDB" id="A0A3P7REV9"/>
<proteinExistence type="predicted"/>
<evidence type="ECO:0000313" key="2">
    <source>
        <dbReference type="Proteomes" id="UP000281553"/>
    </source>
</evidence>
<reference evidence="1 2" key="1">
    <citation type="submission" date="2018-11" db="EMBL/GenBank/DDBJ databases">
        <authorList>
            <consortium name="Pathogen Informatics"/>
        </authorList>
    </citation>
    <scope>NUCLEOTIDE SEQUENCE [LARGE SCALE GENOMIC DNA]</scope>
</reference>
<dbReference type="OrthoDB" id="6275812at2759"/>
<protein>
    <submittedName>
        <fullName evidence="1">Uncharacterized protein</fullName>
    </submittedName>
</protein>
<dbReference type="Proteomes" id="UP000281553">
    <property type="component" value="Unassembled WGS sequence"/>
</dbReference>
<sequence length="90" mass="9982">EPWITKGGIGIVAVCRTLQENDGIELAPGRRLTDLDYGDDIALSIYGVTDERRREIGRIVYSTGFSTPPMTEFVIFHSSWPLPEALAKTT</sequence>
<name>A0A3P7REV9_DIBLA</name>
<gene>
    <name evidence="1" type="ORF">DILT_LOCUS17811</name>
</gene>
<feature type="non-terminal residue" evidence="1">
    <location>
        <position position="1"/>
    </location>
</feature>
<keyword evidence="2" id="KW-1185">Reference proteome</keyword>
<organism evidence="1 2">
    <name type="scientific">Dibothriocephalus latus</name>
    <name type="common">Fish tapeworm</name>
    <name type="synonym">Diphyllobothrium latum</name>
    <dbReference type="NCBI Taxonomy" id="60516"/>
    <lineage>
        <taxon>Eukaryota</taxon>
        <taxon>Metazoa</taxon>
        <taxon>Spiralia</taxon>
        <taxon>Lophotrochozoa</taxon>
        <taxon>Platyhelminthes</taxon>
        <taxon>Cestoda</taxon>
        <taxon>Eucestoda</taxon>
        <taxon>Diphyllobothriidea</taxon>
        <taxon>Diphyllobothriidae</taxon>
        <taxon>Dibothriocephalus</taxon>
    </lineage>
</organism>